<proteinExistence type="predicted"/>
<keyword evidence="7" id="KW-1185">Reference proteome</keyword>
<evidence type="ECO:0000256" key="2">
    <source>
        <dbReference type="PROSITE-ProRule" id="PRU00284"/>
    </source>
</evidence>
<reference evidence="6" key="1">
    <citation type="journal article" date="2022" name="Int. J. Syst. Evol. Microbiol.">
        <title>Pseudomonas aegrilactucae sp. nov. and Pseudomonas morbosilactucae sp. nov., pathogens causing bacterial rot of lettuce in Japan.</title>
        <authorList>
            <person name="Sawada H."/>
            <person name="Fujikawa T."/>
            <person name="Satou M."/>
        </authorList>
    </citation>
    <scope>NUCLEOTIDE SEQUENCE</scope>
    <source>
        <strain evidence="6">MAFF 301350</strain>
    </source>
</reference>
<dbReference type="NCBIfam" id="TIGR00229">
    <property type="entry name" value="sensory_box"/>
    <property type="match status" value="2"/>
</dbReference>
<feature type="domain" description="Methyl-accepting transducer" evidence="3">
    <location>
        <begin position="267"/>
        <end position="446"/>
    </location>
</feature>
<evidence type="ECO:0000313" key="6">
    <source>
        <dbReference type="EMBL" id="MBV6286073.1"/>
    </source>
</evidence>
<dbReference type="InterPro" id="IPR000014">
    <property type="entry name" value="PAS"/>
</dbReference>
<dbReference type="InterPro" id="IPR000700">
    <property type="entry name" value="PAS-assoc_C"/>
</dbReference>
<evidence type="ECO:0000259" key="3">
    <source>
        <dbReference type="PROSITE" id="PS50111"/>
    </source>
</evidence>
<dbReference type="Pfam" id="PF13426">
    <property type="entry name" value="PAS_9"/>
    <property type="match status" value="1"/>
</dbReference>
<keyword evidence="1" id="KW-0808">Transferase</keyword>
<gene>
    <name evidence="6" type="ORF">KUO17_03295</name>
</gene>
<evidence type="ECO:0000259" key="5">
    <source>
        <dbReference type="PROSITE" id="PS50113"/>
    </source>
</evidence>
<feature type="domain" description="PAC" evidence="5">
    <location>
        <begin position="216"/>
        <end position="268"/>
    </location>
</feature>
<evidence type="ECO:0000259" key="4">
    <source>
        <dbReference type="PROSITE" id="PS50112"/>
    </source>
</evidence>
<reference evidence="6" key="2">
    <citation type="journal article" date="2023" name="Plant Pathol.">
        <title>Dismantling and reorganizing Pseudomonas marginalis sensu#lato.</title>
        <authorList>
            <person name="Sawada H."/>
            <person name="Fujikawa T."/>
            <person name="Satou M."/>
        </authorList>
    </citation>
    <scope>NUCLEOTIDE SEQUENCE</scope>
    <source>
        <strain evidence="6">MAFF 301350</strain>
    </source>
</reference>
<accession>A0A9Q2XFD4</accession>
<dbReference type="PROSITE" id="PS50111">
    <property type="entry name" value="CHEMOTAXIS_TRANSDUC_2"/>
    <property type="match status" value="1"/>
</dbReference>
<feature type="domain" description="PAS" evidence="4">
    <location>
        <begin position="143"/>
        <end position="187"/>
    </location>
</feature>
<dbReference type="SMART" id="SM00283">
    <property type="entry name" value="MA"/>
    <property type="match status" value="1"/>
</dbReference>
<sequence>MFTRTRKLQEALLDSRTRQASLEAAQAALGQAMAIVTFSPEGEVVEASESLLAMLGYALSELLGNHHRMLCEPAHARSPEYAARWQQLRQGRSVDEECVWLARSGRRFWVQVSYVPVRDAQGSVQRVITCVQDIDERVRRAQTAASFRQAIDRSMAVIEFDLTGKVINANSNFLRVMGYRLEAVVGQHHRLFCAPGEVNSDAYRDFWAELNRGDYKAGQFQRVTSKGATVWLQATYNPLYDAQGHVYGVVKFATDITREVVQREAESNAARLAFDTSRQTDAHTRQGTAVVQQTVTVVQSIADELDQVAQSISALSAQSQEIGTIVDAIRGIADQTNLLALNAAIEAARAGEQGRGFAVVADEVRNLARRTAAATLAISDVVGKNRELARHAVSSMQSSTLKAGQGVSLANQAGTVILEIHRGAQQVVEVMGEFAQALDQRRGPLP</sequence>
<keyword evidence="1" id="KW-0418">Kinase</keyword>
<dbReference type="GO" id="GO:0016301">
    <property type="term" value="F:kinase activity"/>
    <property type="evidence" value="ECO:0007669"/>
    <property type="project" value="UniProtKB-KW"/>
</dbReference>
<dbReference type="InterPro" id="IPR001610">
    <property type="entry name" value="PAC"/>
</dbReference>
<dbReference type="GO" id="GO:0006935">
    <property type="term" value="P:chemotaxis"/>
    <property type="evidence" value="ECO:0007669"/>
    <property type="project" value="UniProtKB-ARBA"/>
</dbReference>
<dbReference type="InterPro" id="IPR013656">
    <property type="entry name" value="PAS_4"/>
</dbReference>
<dbReference type="AlphaFoldDB" id="A0A9Q2XFD4"/>
<dbReference type="Pfam" id="PF08448">
    <property type="entry name" value="PAS_4"/>
    <property type="match status" value="1"/>
</dbReference>
<dbReference type="SMART" id="SM00091">
    <property type="entry name" value="PAS"/>
    <property type="match status" value="2"/>
</dbReference>
<feature type="domain" description="PAS" evidence="4">
    <location>
        <begin position="35"/>
        <end position="65"/>
    </location>
</feature>
<dbReference type="PROSITE" id="PS50112">
    <property type="entry name" value="PAS"/>
    <property type="match status" value="2"/>
</dbReference>
<dbReference type="EMBL" id="JAHTBI010000010">
    <property type="protein sequence ID" value="MBV6286073.1"/>
    <property type="molecule type" value="Genomic_DNA"/>
</dbReference>
<keyword evidence="2" id="KW-0807">Transducer</keyword>
<dbReference type="CDD" id="cd00130">
    <property type="entry name" value="PAS"/>
    <property type="match status" value="2"/>
</dbReference>
<dbReference type="Proteomes" id="UP001106592">
    <property type="component" value="Unassembled WGS sequence"/>
</dbReference>
<protein>
    <submittedName>
        <fullName evidence="6">PAS domain S-box protein</fullName>
    </submittedName>
</protein>
<evidence type="ECO:0000313" key="7">
    <source>
        <dbReference type="Proteomes" id="UP001106592"/>
    </source>
</evidence>
<dbReference type="PANTHER" id="PTHR24422:SF10">
    <property type="entry name" value="CHEMOTAXIS PROTEIN METHYLTRANSFERASE 2"/>
    <property type="match status" value="1"/>
</dbReference>
<dbReference type="PANTHER" id="PTHR24422">
    <property type="entry name" value="CHEMOTAXIS PROTEIN METHYLTRANSFERASE"/>
    <property type="match status" value="1"/>
</dbReference>
<dbReference type="GO" id="GO:0007165">
    <property type="term" value="P:signal transduction"/>
    <property type="evidence" value="ECO:0007669"/>
    <property type="project" value="UniProtKB-KW"/>
</dbReference>
<dbReference type="SMART" id="SM00086">
    <property type="entry name" value="PAC"/>
    <property type="match status" value="2"/>
</dbReference>
<name>A0A9Q2XFD4_9PSED</name>
<dbReference type="PROSITE" id="PS50113">
    <property type="entry name" value="PAC"/>
    <property type="match status" value="2"/>
</dbReference>
<dbReference type="InterPro" id="IPR050903">
    <property type="entry name" value="Bact_Chemotaxis_MeTrfase"/>
</dbReference>
<comment type="caution">
    <text evidence="6">The sequence shown here is derived from an EMBL/GenBank/DDBJ whole genome shotgun (WGS) entry which is preliminary data.</text>
</comment>
<dbReference type="Pfam" id="PF00015">
    <property type="entry name" value="MCPsignal"/>
    <property type="match status" value="1"/>
</dbReference>
<dbReference type="InterPro" id="IPR004089">
    <property type="entry name" value="MCPsignal_dom"/>
</dbReference>
<dbReference type="GO" id="GO:0016020">
    <property type="term" value="C:membrane"/>
    <property type="evidence" value="ECO:0007669"/>
    <property type="project" value="InterPro"/>
</dbReference>
<organism evidence="6 7">
    <name type="scientific">Pseudomonas aegrilactucae</name>
    <dbReference type="NCBI Taxonomy" id="2854028"/>
    <lineage>
        <taxon>Bacteria</taxon>
        <taxon>Pseudomonadati</taxon>
        <taxon>Pseudomonadota</taxon>
        <taxon>Gammaproteobacteria</taxon>
        <taxon>Pseudomonadales</taxon>
        <taxon>Pseudomonadaceae</taxon>
        <taxon>Pseudomonas</taxon>
    </lineage>
</organism>
<feature type="domain" description="PAC" evidence="5">
    <location>
        <begin position="94"/>
        <end position="146"/>
    </location>
</feature>
<evidence type="ECO:0000256" key="1">
    <source>
        <dbReference type="ARBA" id="ARBA00022777"/>
    </source>
</evidence>